<reference evidence="15 16" key="1">
    <citation type="submission" date="2014-11" db="EMBL/GenBank/DDBJ databases">
        <title>Draft Genome Sequence of Vibrio piscirenalis strains CECT 8603T and CECT 8604, two marine Gammaproteobacterium isolated from cultured gilthead sea bream (Sparus aurata).</title>
        <authorList>
            <person name="Arahal D.R."/>
            <person name="Rodrigo-Torres L."/>
            <person name="Lucena T."/>
            <person name="Pujalte M.J."/>
        </authorList>
    </citation>
    <scope>NUCLEOTIDE SEQUENCE [LARGE SCALE GENOMIC DNA]</scope>
    <source>
        <strain evidence="15 16">DCR 1-4-2</strain>
    </source>
</reference>
<feature type="domain" description="PTS EIIC type-1" evidence="14">
    <location>
        <begin position="1"/>
        <end position="418"/>
    </location>
</feature>
<comment type="caution">
    <text evidence="15">The sequence shown here is derived from an EMBL/GenBank/DDBJ whole genome shotgun (WGS) entry which is preliminary data.</text>
</comment>
<dbReference type="NCBIfam" id="TIGR02005">
    <property type="entry name" value="PTS-IIBC-alpha"/>
    <property type="match status" value="1"/>
</dbReference>
<evidence type="ECO:0000313" key="16">
    <source>
        <dbReference type="Proteomes" id="UP000031672"/>
    </source>
</evidence>
<dbReference type="SUPFAM" id="SSF55604">
    <property type="entry name" value="Glucose permease domain IIB"/>
    <property type="match status" value="1"/>
</dbReference>
<keyword evidence="10 12" id="KW-0472">Membrane</keyword>
<feature type="transmembrane region" description="Helical" evidence="12">
    <location>
        <begin position="86"/>
        <end position="109"/>
    </location>
</feature>
<name>A0A0C2NLT6_9VIBR</name>
<dbReference type="PROSITE" id="PS51103">
    <property type="entry name" value="PTS_EIIC_TYPE_1"/>
    <property type="match status" value="1"/>
</dbReference>
<feature type="domain" description="PTS EIIB type-1" evidence="13">
    <location>
        <begin position="447"/>
        <end position="529"/>
    </location>
</feature>
<evidence type="ECO:0000256" key="1">
    <source>
        <dbReference type="ARBA" id="ARBA00004651"/>
    </source>
</evidence>
<evidence type="ECO:0000256" key="11">
    <source>
        <dbReference type="PROSITE-ProRule" id="PRU00421"/>
    </source>
</evidence>
<dbReference type="InterPro" id="IPR003352">
    <property type="entry name" value="PTS_EIIC"/>
</dbReference>
<dbReference type="InterPro" id="IPR010975">
    <property type="entry name" value="PTS_IIBC_a_glc"/>
</dbReference>
<dbReference type="EMBL" id="JTKH01000023">
    <property type="protein sequence ID" value="KII77125.1"/>
    <property type="molecule type" value="Genomic_DNA"/>
</dbReference>
<evidence type="ECO:0000256" key="9">
    <source>
        <dbReference type="ARBA" id="ARBA00022989"/>
    </source>
</evidence>
<feature type="active site" description="Phosphocysteine intermediate; for EIIB activity" evidence="11">
    <location>
        <position position="469"/>
    </location>
</feature>
<dbReference type="GO" id="GO:0016301">
    <property type="term" value="F:kinase activity"/>
    <property type="evidence" value="ECO:0007669"/>
    <property type="project" value="UniProtKB-KW"/>
</dbReference>
<dbReference type="CDD" id="cd00212">
    <property type="entry name" value="PTS_IIB_glc"/>
    <property type="match status" value="1"/>
</dbReference>
<dbReference type="Pfam" id="PF00367">
    <property type="entry name" value="PTS_EIIB"/>
    <property type="match status" value="1"/>
</dbReference>
<feature type="transmembrane region" description="Helical" evidence="12">
    <location>
        <begin position="62"/>
        <end position="79"/>
    </location>
</feature>
<dbReference type="InterPro" id="IPR050429">
    <property type="entry name" value="PTS_Glucose_EIICBA"/>
</dbReference>
<dbReference type="Pfam" id="PF02378">
    <property type="entry name" value="PTS_EIIC"/>
    <property type="match status" value="1"/>
</dbReference>
<proteinExistence type="predicted"/>
<keyword evidence="3" id="KW-1003">Cell membrane</keyword>
<dbReference type="STRING" id="1461322.OJ16_13530"/>
<gene>
    <name evidence="15" type="ORF">OJ16_13530</name>
</gene>
<evidence type="ECO:0000256" key="12">
    <source>
        <dbReference type="SAM" id="Phobius"/>
    </source>
</evidence>
<evidence type="ECO:0000313" key="15">
    <source>
        <dbReference type="EMBL" id="KII77125.1"/>
    </source>
</evidence>
<dbReference type="OrthoDB" id="7571469at2"/>
<dbReference type="Proteomes" id="UP000031672">
    <property type="component" value="Unassembled WGS sequence"/>
</dbReference>
<evidence type="ECO:0000256" key="6">
    <source>
        <dbReference type="ARBA" id="ARBA00022683"/>
    </source>
</evidence>
<keyword evidence="9 12" id="KW-1133">Transmembrane helix</keyword>
<keyword evidence="6" id="KW-0598">Phosphotransferase system</keyword>
<evidence type="ECO:0000259" key="13">
    <source>
        <dbReference type="PROSITE" id="PS51098"/>
    </source>
</evidence>
<evidence type="ECO:0000256" key="10">
    <source>
        <dbReference type="ARBA" id="ARBA00023136"/>
    </source>
</evidence>
<accession>A0A0C2NLT6</accession>
<keyword evidence="16" id="KW-1185">Reference proteome</keyword>
<evidence type="ECO:0000256" key="4">
    <source>
        <dbReference type="ARBA" id="ARBA00022597"/>
    </source>
</evidence>
<dbReference type="PANTHER" id="PTHR30009:SF12">
    <property type="entry name" value="PHOSPHOTRANSFERASE IIC COMPONENT GLVC"/>
    <property type="match status" value="1"/>
</dbReference>
<dbReference type="InterPro" id="IPR036878">
    <property type="entry name" value="Glu_permease_IIB"/>
</dbReference>
<dbReference type="RefSeq" id="WP_040991730.1">
    <property type="nucleotide sequence ID" value="NZ_JBFRUC010000002.1"/>
</dbReference>
<keyword evidence="7 12" id="KW-0812">Transmembrane</keyword>
<feature type="transmembrane region" description="Helical" evidence="12">
    <location>
        <begin position="306"/>
        <end position="322"/>
    </location>
</feature>
<keyword evidence="2" id="KW-0813">Transport</keyword>
<organism evidence="15 16">
    <name type="scientific">Vibrio renipiscarius</name>
    <dbReference type="NCBI Taxonomy" id="1461322"/>
    <lineage>
        <taxon>Bacteria</taxon>
        <taxon>Pseudomonadati</taxon>
        <taxon>Pseudomonadota</taxon>
        <taxon>Gammaproteobacteria</taxon>
        <taxon>Vibrionales</taxon>
        <taxon>Vibrionaceae</taxon>
        <taxon>Vibrio</taxon>
    </lineage>
</organism>
<comment type="subcellular location">
    <subcellularLocation>
        <location evidence="1">Cell membrane</location>
        <topology evidence="1">Multi-pass membrane protein</topology>
    </subcellularLocation>
</comment>
<evidence type="ECO:0000259" key="14">
    <source>
        <dbReference type="PROSITE" id="PS51103"/>
    </source>
</evidence>
<feature type="transmembrane region" description="Helical" evidence="12">
    <location>
        <begin position="129"/>
        <end position="152"/>
    </location>
</feature>
<dbReference type="Gene3D" id="3.30.1360.60">
    <property type="entry name" value="Glucose permease domain IIB"/>
    <property type="match status" value="1"/>
</dbReference>
<keyword evidence="8" id="KW-0418">Kinase</keyword>
<dbReference type="InterPro" id="IPR013013">
    <property type="entry name" value="PTS_EIIC_1"/>
</dbReference>
<dbReference type="GO" id="GO:0008982">
    <property type="term" value="F:protein-N(PI)-phosphohistidine-sugar phosphotransferase activity"/>
    <property type="evidence" value="ECO:0007669"/>
    <property type="project" value="InterPro"/>
</dbReference>
<dbReference type="InterPro" id="IPR018113">
    <property type="entry name" value="PTrfase_EIIB_Cys"/>
</dbReference>
<evidence type="ECO:0000256" key="7">
    <source>
        <dbReference type="ARBA" id="ARBA00022692"/>
    </source>
</evidence>
<dbReference type="PANTHER" id="PTHR30009">
    <property type="entry name" value="CYTOCHROME C-TYPE SYNTHESIS PROTEIN AND PTS TRANSMEMBRANE COMPONENT"/>
    <property type="match status" value="1"/>
</dbReference>
<dbReference type="InterPro" id="IPR001996">
    <property type="entry name" value="PTS_IIB_1"/>
</dbReference>
<sequence>MLSAIQRLGGAMFTPVLLFPFVGILVGLTIVLKNPIFVGDLADKNGLYYQVLQVIEEGGWTIFRNMALLFAVGLPIGLAKTAHARAVMVVMVSYLTFNYFVGAMGGFWGEFFNVDFSQPIGGTSGLTEIAGIKTIDTGIFGAIIISGLVTWIHNSTFEKQLPSYLGIFQGASYVAMISFFAMLPAAWITLYVWPSIQHGILGLQTFFVESGAFGVWLFTFLERILIPTGLHHFIYTPFQFGNVVTPNGITVDWFTNLEAFTQSSQSMKELFPAGGFSLHGNSKVFGCIGIALAMYHTAKPENRKKVAALLIPATFTAVLVGITEPLEFTFLFIAPWLFAIHAVLAGTMAMVMYHFGVVGNMGGGLIEFVTGNWIPLLGNHTSMVVTQISIGLCFTAIYYVTFKYLIVKFNVPIAGRGDAEMKLHSKDDFNKKHGITGKGQQGVNPLQIQAIETLEGLGGVANLEDLSNCATRLRVTVVDPDKVQSAEYFMSTGAVNLVKNGKAVQVIIGLSVPQLREECEKIVSAYKEEQKEQKEQEEALTLSAAN</sequence>
<keyword evidence="5" id="KW-0808">Transferase</keyword>
<feature type="transmembrane region" description="Helical" evidence="12">
    <location>
        <begin position="12"/>
        <end position="32"/>
    </location>
</feature>
<evidence type="ECO:0000256" key="8">
    <source>
        <dbReference type="ARBA" id="ARBA00022777"/>
    </source>
</evidence>
<dbReference type="GO" id="GO:0009401">
    <property type="term" value="P:phosphoenolpyruvate-dependent sugar phosphotransferase system"/>
    <property type="evidence" value="ECO:0007669"/>
    <property type="project" value="UniProtKB-KW"/>
</dbReference>
<feature type="transmembrane region" description="Helical" evidence="12">
    <location>
        <begin position="353"/>
        <end position="374"/>
    </location>
</feature>
<accession>A0A0C2NLH7</accession>
<keyword evidence="4" id="KW-0762">Sugar transport</keyword>
<dbReference type="GO" id="GO:0005886">
    <property type="term" value="C:plasma membrane"/>
    <property type="evidence" value="ECO:0007669"/>
    <property type="project" value="UniProtKB-SubCell"/>
</dbReference>
<evidence type="ECO:0000256" key="2">
    <source>
        <dbReference type="ARBA" id="ARBA00022448"/>
    </source>
</evidence>
<dbReference type="AlphaFoldDB" id="A0A0C2NLT6"/>
<dbReference type="PROSITE" id="PS01035">
    <property type="entry name" value="PTS_EIIB_TYPE_1_CYS"/>
    <property type="match status" value="1"/>
</dbReference>
<protein>
    <submittedName>
        <fullName evidence="15">PTS alpha-glucoside transporter subunit IIBC</fullName>
    </submittedName>
</protein>
<feature type="transmembrane region" description="Helical" evidence="12">
    <location>
        <begin position="173"/>
        <end position="193"/>
    </location>
</feature>
<dbReference type="GO" id="GO:0090563">
    <property type="term" value="F:protein-phosphocysteine-sugar phosphotransferase activity"/>
    <property type="evidence" value="ECO:0007669"/>
    <property type="project" value="TreeGrafter"/>
</dbReference>
<feature type="transmembrane region" description="Helical" evidence="12">
    <location>
        <begin position="380"/>
        <end position="400"/>
    </location>
</feature>
<dbReference type="PROSITE" id="PS51098">
    <property type="entry name" value="PTS_EIIB_TYPE_1"/>
    <property type="match status" value="1"/>
</dbReference>
<feature type="transmembrane region" description="Helical" evidence="12">
    <location>
        <begin position="328"/>
        <end position="346"/>
    </location>
</feature>
<evidence type="ECO:0000256" key="3">
    <source>
        <dbReference type="ARBA" id="ARBA00022475"/>
    </source>
</evidence>
<evidence type="ECO:0000256" key="5">
    <source>
        <dbReference type="ARBA" id="ARBA00022679"/>
    </source>
</evidence>